<dbReference type="GO" id="GO:0043041">
    <property type="term" value="P:amino acid activation for nonribosomal peptide biosynthetic process"/>
    <property type="evidence" value="ECO:0007669"/>
    <property type="project" value="UniProtKB-ARBA"/>
</dbReference>
<keyword evidence="7" id="KW-1185">Reference proteome</keyword>
<dbReference type="FunFam" id="3.30.300.30:FF:000010">
    <property type="entry name" value="Enterobactin synthetase component F"/>
    <property type="match status" value="2"/>
</dbReference>
<dbReference type="PANTHER" id="PTHR45398">
    <property type="match status" value="1"/>
</dbReference>
<dbReference type="CDD" id="cd19531">
    <property type="entry name" value="LCL_NRPS-like"/>
    <property type="match status" value="1"/>
</dbReference>
<dbReference type="Pfam" id="PF00550">
    <property type="entry name" value="PP-binding"/>
    <property type="match status" value="2"/>
</dbReference>
<dbReference type="FunFam" id="2.30.38.10:FF:000001">
    <property type="entry name" value="Non-ribosomal peptide synthetase PvdI"/>
    <property type="match status" value="1"/>
</dbReference>
<dbReference type="GO" id="GO:0031177">
    <property type="term" value="F:phosphopantetheine binding"/>
    <property type="evidence" value="ECO:0007669"/>
    <property type="project" value="InterPro"/>
</dbReference>
<dbReference type="Pfam" id="PF13193">
    <property type="entry name" value="AMP-binding_C"/>
    <property type="match status" value="2"/>
</dbReference>
<comment type="cofactor">
    <cofactor evidence="1">
        <name>pantetheine 4'-phosphate</name>
        <dbReference type="ChEBI" id="CHEBI:47942"/>
    </cofactor>
</comment>
<feature type="domain" description="Carrier" evidence="5">
    <location>
        <begin position="1012"/>
        <end position="1086"/>
    </location>
</feature>
<dbReference type="InterPro" id="IPR006162">
    <property type="entry name" value="Ppantetheine_attach_site"/>
</dbReference>
<dbReference type="EMBL" id="CP035952">
    <property type="protein sequence ID" value="QBF27509.1"/>
    <property type="molecule type" value="Genomic_DNA"/>
</dbReference>
<comment type="similarity">
    <text evidence="2">Belongs to the ATP-dependent AMP-binding enzyme family.</text>
</comment>
<dbReference type="Proteomes" id="UP000291130">
    <property type="component" value="Chromosome"/>
</dbReference>
<dbReference type="Gene3D" id="3.30.300.30">
    <property type="match status" value="2"/>
</dbReference>
<dbReference type="Gene3D" id="3.40.50.980">
    <property type="match status" value="4"/>
</dbReference>
<dbReference type="InterPro" id="IPR000873">
    <property type="entry name" value="AMP-dep_synth/lig_dom"/>
</dbReference>
<dbReference type="InterPro" id="IPR001242">
    <property type="entry name" value="Condensation_dom"/>
</dbReference>
<evidence type="ECO:0000256" key="1">
    <source>
        <dbReference type="ARBA" id="ARBA00001957"/>
    </source>
</evidence>
<dbReference type="CDD" id="cd19543">
    <property type="entry name" value="DCL_NRPS"/>
    <property type="match status" value="1"/>
</dbReference>
<protein>
    <submittedName>
        <fullName evidence="6">Amino acid adenylation domain-containing protein</fullName>
    </submittedName>
</protein>
<dbReference type="Gene3D" id="1.10.1200.10">
    <property type="entry name" value="ACP-like"/>
    <property type="match status" value="2"/>
</dbReference>
<dbReference type="PROSITE" id="PS50075">
    <property type="entry name" value="CARRIER"/>
    <property type="match status" value="2"/>
</dbReference>
<dbReference type="FunFam" id="3.40.50.12780:FF:000012">
    <property type="entry name" value="Non-ribosomal peptide synthetase"/>
    <property type="match status" value="2"/>
</dbReference>
<dbReference type="CDD" id="cd19534">
    <property type="entry name" value="E_NRPS"/>
    <property type="match status" value="1"/>
</dbReference>
<dbReference type="Gene3D" id="3.30.559.10">
    <property type="entry name" value="Chloramphenicol acetyltransferase-like domain"/>
    <property type="match status" value="3"/>
</dbReference>
<evidence type="ECO:0000259" key="5">
    <source>
        <dbReference type="PROSITE" id="PS50075"/>
    </source>
</evidence>
<dbReference type="NCBIfam" id="NF003417">
    <property type="entry name" value="PRK04813.1"/>
    <property type="match status" value="2"/>
</dbReference>
<dbReference type="FunFam" id="3.40.50.980:FF:000002">
    <property type="entry name" value="Enterobactin synthetase component F"/>
    <property type="match status" value="1"/>
</dbReference>
<dbReference type="GO" id="GO:0044550">
    <property type="term" value="P:secondary metabolite biosynthetic process"/>
    <property type="evidence" value="ECO:0007669"/>
    <property type="project" value="UniProtKB-ARBA"/>
</dbReference>
<dbReference type="InterPro" id="IPR036736">
    <property type="entry name" value="ACP-like_sf"/>
</dbReference>
<dbReference type="FunFam" id="3.40.50.980:FF:000001">
    <property type="entry name" value="Non-ribosomal peptide synthetase"/>
    <property type="match status" value="2"/>
</dbReference>
<dbReference type="FunFam" id="3.30.559.10:FF:000012">
    <property type="entry name" value="Non-ribosomal peptide synthetase"/>
    <property type="match status" value="1"/>
</dbReference>
<accession>A0A411ML29</accession>
<evidence type="ECO:0000256" key="2">
    <source>
        <dbReference type="ARBA" id="ARBA00006432"/>
    </source>
</evidence>
<dbReference type="SMART" id="SM00823">
    <property type="entry name" value="PKS_PP"/>
    <property type="match status" value="2"/>
</dbReference>
<dbReference type="GO" id="GO:0003824">
    <property type="term" value="F:catalytic activity"/>
    <property type="evidence" value="ECO:0007669"/>
    <property type="project" value="InterPro"/>
</dbReference>
<evidence type="ECO:0000313" key="6">
    <source>
        <dbReference type="EMBL" id="QBF27509.1"/>
    </source>
</evidence>
<dbReference type="Pfam" id="PF00668">
    <property type="entry name" value="Condensation"/>
    <property type="match status" value="3"/>
</dbReference>
<keyword evidence="3" id="KW-0596">Phosphopantetheine</keyword>
<dbReference type="InterPro" id="IPR020845">
    <property type="entry name" value="AMP-binding_CS"/>
</dbReference>
<dbReference type="PROSITE" id="PS00455">
    <property type="entry name" value="AMP_BINDING"/>
    <property type="match status" value="2"/>
</dbReference>
<gene>
    <name evidence="6" type="ORF">EXN22_18135</name>
</gene>
<dbReference type="SUPFAM" id="SSF52777">
    <property type="entry name" value="CoA-dependent acyltransferases"/>
    <property type="match status" value="6"/>
</dbReference>
<dbReference type="Pfam" id="PF00501">
    <property type="entry name" value="AMP-binding"/>
    <property type="match status" value="2"/>
</dbReference>
<dbReference type="InterPro" id="IPR025110">
    <property type="entry name" value="AMP-bd_C"/>
</dbReference>
<name>A0A411ML29_9PSED</name>
<dbReference type="RefSeq" id="WP_130265365.1">
    <property type="nucleotide sequence ID" value="NZ_CP035952.1"/>
</dbReference>
<dbReference type="PANTHER" id="PTHR45398:SF1">
    <property type="entry name" value="ENZYME, PUTATIVE (JCVI)-RELATED"/>
    <property type="match status" value="1"/>
</dbReference>
<dbReference type="InterPro" id="IPR020806">
    <property type="entry name" value="PKS_PP-bd"/>
</dbReference>
<dbReference type="NCBIfam" id="TIGR01720">
    <property type="entry name" value="NRPS-para261"/>
    <property type="match status" value="1"/>
</dbReference>
<evidence type="ECO:0000256" key="3">
    <source>
        <dbReference type="ARBA" id="ARBA00022450"/>
    </source>
</evidence>
<keyword evidence="4" id="KW-0597">Phosphoprotein</keyword>
<proteinExistence type="inferred from homology"/>
<dbReference type="Gene3D" id="2.30.38.10">
    <property type="entry name" value="Luciferase, Domain 3"/>
    <property type="match status" value="2"/>
</dbReference>
<dbReference type="FunFam" id="1.10.1200.10:FF:000005">
    <property type="entry name" value="Nonribosomal peptide synthetase 1"/>
    <property type="match status" value="1"/>
</dbReference>
<sequence length="2609" mass="288465">MNAEDARKLARRFIELPLEKRRIFLQGLRREGVDFAQFPIPAQVPVAERDGLSYAQQRMWLLWQLEPASAAYNLPSAVRLQGQLQVTALEQAFASLVQRHETLRSVFVQQADERLALLPAPQWPQVEHLDLSAMPEQAREQRLRALAQAQSLQPFDLTGGPLLRVLLLRLAADQHVLLMTLHHIVSDGWSMNVLIDEFSQLYAAHLGNQAPTLAPLPIQYCDYALWQRCWLEAGEKERQLEYWRAKLGEAHPPLELPLDHSRPALPSYRGARQRFSVDPALAEALGAWARREGVTLFMLLLSAFNILLYRYTGQGDLRIGVPIANRNRSEVEGLIGCFVNTQVLRNQLDAQMTVRQLLAAVKETVLGAQSHQDLPFEQLVEAFDLERSLSHTPLFQVMYNHQPQVADVTTLKLAGGLHMSQVDWQSRTTQFDLSLDTYEQGGQLQAALTYASDLFEASTIERMGRHWLNLLRAMLAAPELPLEQLAMLDAPELQRIVVDWNDTGVDYPLQQPLQRLIEAQVERSPDATALLFAGQTLTYAELNARANQLAHCLIEAGIGADSLVGIAVERSVEMVVGLLAILKAGAAYVPFDPDYPAERLAYMIEDSGVRLVLTQAALTERLPLQAVQVLVLDQAGAWLGGYSTANPQLLIDPQQLAYVIYTSGSTGRPKGAGNSHAALVNRLCWMQQAYGLDASDTVLQKTPFSFDVSVWEFFWPLLAGARLAVAAPGEHREPARLIASIERMQVTTLHFVPSMLQAFIHEPGVEGCDSLKRIVCSGEALPVDAQQQVFARLPQAALYNLYGPTEAAIDVTHWSCVDEGRDSVPIGLPIANLRTLVLDASLAPVPPGVSGELYLGGQGLARGYHRRPGLTAERFVVDPFGTGERLYRTGDRVRQRENGVIEYQGRFDHQVKIRGLRIELGEIEARLAQHALVREAVVLAHNGKQLVSYLVLEQAPADWQQQLKDWLLLALPEFMLPSQFLALQHLPLTPNGKLDRKALPAPDAQAQVAYAAPQSALQQQLGAIWQAVLGVEQVGLDDNFFALGGDSIIAIQVVSRARQAGLQFSPRDLFQYQTLRSLEPWVGQQAQVEAEQGRVSGEVRLTPVQQGFFAQAMAGRSHWNQSLLLTPRQALLPALLNSALQQLLAQHDALRLRFEQTADGWHQYHVQAPADDLLWLRQATDAQALAELCEAAQRSLDLGNGPLLRAMLVELADGSQRLLVVIHHLVVDGVSWRILLEDLQHFYTRLQAGQAAPQLAKTSAYQAWAEQLHDYAERAAQQLPYWQAQLEQALDLPCDNPQGGLSNRDAGKVAFTLDAANTRRLLQDAPAAYRTQVNDLLLTALARAVCAWSGEDSMLVELEGHGREELFAGIDLTRTVGWFTSLFPLRLQPAAQLSASIKGIKEQLRAVPDRGLGYGVLRYLTPAQVQARLKDSPGRARITFNYLGRFDSQFDERSMFVPAKESPGASQAADAPLANWLSVEGQVYGGQLNLSLTFSQAMFDTSTIQALADAYGAQLLQLVEHCCSQDSVQPTPADFPLAGLDQRQLDELAPLPGLVDDLYPLSPMQQGMLFHGLYAEQGSAYINQLRVDVDDLEPARLHQAWEATLQAHDILRSGFIWQGELAQPLQQPLQFVRKQVALSLLEHDWRDRPDLARLLDAQALAQREQGFDLQAAPLLNLVLVRVAERRHHLIYTHHHILMDGWSNARVLAEVLQRYHGLVPARPASRYRDYIERLQQLDSEAARQFWTQQLQALDGPLYLAQYVPGAHRDSALRGDYHQSIGVEHSARLSQFARQQQVTLNTLVQGAWLLLLQHYSGRSNVVVGATVAGRSMALPGLEQQVGLFINTLPVIASPLPEQTVAQWLHTVQALNLELREHEHTPLFEIQRWAGQQEALFDHILVFENYPLAQALEQAQGPRFGTLHNHEQTHYPLSVAVNLGDELSLDYNYACQAFSDEALHALAGHFQQLLMALAESAERALGEVPMLTARQRGEVLQLAGAEAAVPAHEGFIHQLIEAQALANPQAPALEFAGEQLSYGQLNTQANHLALRLREAGVGPDVVVALAVERSLEMLVGLLAILKAGGVYLPLDLNYPQARIDFMLADSDARLLLSRPGVALQVPAQVKVLMLDDARAPRPPIADLGVALDAQHLAYMIYTSGSTGTPKGVQVRHQALTNHMRWMQRTLPLDASDRVLQKTALSFDASVWECWLPLMCGAQLVIAEPQLASDMSRLWAQVQALQISVVQAAPSLLQALLGNATAQNMSCLRYLMVGGEALSGALVNQVRQHWSGPIVNLYGPTEATIEVTCQVIDNAAQPLMAAIGRPIDNVRVQVLGSHLQCLPDGVVGELCIAGRCLARGYHRRPGLTAERFVPDPHAEEPGARLYRTGDLGHYGEAGQLFYSGRSDQQVKIRGYRIETGEIQAQLLRQPSVADALVLALPGSGGPQLVAYVVPADAASLAPDALRQALAQSLPEYMQPSHWHVLERLPLTANGKLDRKALPANDALPARSYRAPHSELQVQLADIWQALLQVPQVGLDDDFFELGGHSLHLVMLQSRLRSQLGLDVTLKEFHRLRRLEALANHLQQSLGEDGQALELDLIFGALDELEEHNA</sequence>
<dbReference type="InterPro" id="IPR023213">
    <property type="entry name" value="CAT-like_dom_sf"/>
</dbReference>
<dbReference type="InterPro" id="IPR010060">
    <property type="entry name" value="NRPS_synth"/>
</dbReference>
<evidence type="ECO:0000256" key="4">
    <source>
        <dbReference type="ARBA" id="ARBA00022553"/>
    </source>
</evidence>
<dbReference type="SUPFAM" id="SSF56801">
    <property type="entry name" value="Acetyl-CoA synthetase-like"/>
    <property type="match status" value="2"/>
</dbReference>
<dbReference type="NCBIfam" id="TIGR01733">
    <property type="entry name" value="AA-adenyl-dom"/>
    <property type="match status" value="2"/>
</dbReference>
<dbReference type="KEGG" id="ptk:EXN22_18135"/>
<dbReference type="CDD" id="cd05930">
    <property type="entry name" value="A_NRPS"/>
    <property type="match status" value="1"/>
</dbReference>
<organism evidence="6 7">
    <name type="scientific">Pseudomonas tructae</name>
    <dbReference type="NCBI Taxonomy" id="2518644"/>
    <lineage>
        <taxon>Bacteria</taxon>
        <taxon>Pseudomonadati</taxon>
        <taxon>Pseudomonadota</taxon>
        <taxon>Gammaproteobacteria</taxon>
        <taxon>Pseudomonadales</taxon>
        <taxon>Pseudomonadaceae</taxon>
        <taxon>Pseudomonas</taxon>
    </lineage>
</organism>
<dbReference type="OrthoDB" id="9757559at2"/>
<dbReference type="CDD" id="cd17646">
    <property type="entry name" value="A_NRPS_AB3403-like"/>
    <property type="match status" value="1"/>
</dbReference>
<dbReference type="InterPro" id="IPR009081">
    <property type="entry name" value="PP-bd_ACP"/>
</dbReference>
<dbReference type="InterPro" id="IPR045851">
    <property type="entry name" value="AMP-bd_C_sf"/>
</dbReference>
<feature type="domain" description="Carrier" evidence="5">
    <location>
        <begin position="2510"/>
        <end position="2585"/>
    </location>
</feature>
<dbReference type="PROSITE" id="PS00012">
    <property type="entry name" value="PHOSPHOPANTETHEINE"/>
    <property type="match status" value="1"/>
</dbReference>
<reference evidence="6 7" key="1">
    <citation type="submission" date="2019-02" db="EMBL/GenBank/DDBJ databases">
        <title>Complete genome sequence of Pseudomonas sp. SNU WT1 isolated from rainbow trout.</title>
        <authorList>
            <person name="Oh W.T."/>
            <person name="Park S.C."/>
        </authorList>
    </citation>
    <scope>NUCLEOTIDE SEQUENCE [LARGE SCALE GENOMIC DNA]</scope>
    <source>
        <strain evidence="6 7">SNU WT1</strain>
    </source>
</reference>
<dbReference type="InterPro" id="IPR010071">
    <property type="entry name" value="AA_adenyl_dom"/>
</dbReference>
<dbReference type="Gene3D" id="3.30.559.30">
    <property type="entry name" value="Nonribosomal peptide synthetase, condensation domain"/>
    <property type="match status" value="3"/>
</dbReference>
<dbReference type="SUPFAM" id="SSF47336">
    <property type="entry name" value="ACP-like"/>
    <property type="match status" value="2"/>
</dbReference>
<evidence type="ECO:0000313" key="7">
    <source>
        <dbReference type="Proteomes" id="UP000291130"/>
    </source>
</evidence>